<keyword evidence="2" id="KW-0285">Flavoprotein</keyword>
<evidence type="ECO:0000313" key="7">
    <source>
        <dbReference type="Proteomes" id="UP000289323"/>
    </source>
</evidence>
<dbReference type="InterPro" id="IPR016169">
    <property type="entry name" value="FAD-bd_PCMH_sub2"/>
</dbReference>
<dbReference type="PANTHER" id="PTHR42973">
    <property type="entry name" value="BINDING OXIDOREDUCTASE, PUTATIVE (AFU_ORTHOLOGUE AFUA_1G17690)-RELATED"/>
    <property type="match status" value="1"/>
</dbReference>
<gene>
    <name evidence="6" type="ORF">TT172_LOCUS8890</name>
</gene>
<name>A0A3S4D9K2_9PEZI</name>
<dbReference type="InterPro" id="IPR050416">
    <property type="entry name" value="FAD-linked_Oxidoreductase"/>
</dbReference>
<dbReference type="SUPFAM" id="SSF56176">
    <property type="entry name" value="FAD-binding/transporter-associated domain-like"/>
    <property type="match status" value="1"/>
</dbReference>
<organism evidence="6 7">
    <name type="scientific">Thermothielavioides terrestris</name>
    <dbReference type="NCBI Taxonomy" id="2587410"/>
    <lineage>
        <taxon>Eukaryota</taxon>
        <taxon>Fungi</taxon>
        <taxon>Dikarya</taxon>
        <taxon>Ascomycota</taxon>
        <taxon>Pezizomycotina</taxon>
        <taxon>Sordariomycetes</taxon>
        <taxon>Sordariomycetidae</taxon>
        <taxon>Sordariales</taxon>
        <taxon>Chaetomiaceae</taxon>
        <taxon>Thermothielavioides</taxon>
    </lineage>
</organism>
<dbReference type="Proteomes" id="UP000289323">
    <property type="component" value="Unassembled WGS sequence"/>
</dbReference>
<dbReference type="PANTHER" id="PTHR42973:SF22">
    <property type="entry name" value="FAD-BINDING PCMH-TYPE DOMAIN-CONTAINING PROTEIN-RELATED"/>
    <property type="match status" value="1"/>
</dbReference>
<dbReference type="InterPro" id="IPR016166">
    <property type="entry name" value="FAD-bd_PCMH"/>
</dbReference>
<evidence type="ECO:0000256" key="2">
    <source>
        <dbReference type="ARBA" id="ARBA00022630"/>
    </source>
</evidence>
<dbReference type="InterPro" id="IPR036318">
    <property type="entry name" value="FAD-bd_PCMH-like_sf"/>
</dbReference>
<evidence type="ECO:0000256" key="4">
    <source>
        <dbReference type="ARBA" id="ARBA00023002"/>
    </source>
</evidence>
<keyword evidence="3" id="KW-0274">FAD</keyword>
<dbReference type="Pfam" id="PF01565">
    <property type="entry name" value="FAD_binding_4"/>
    <property type="match status" value="1"/>
</dbReference>
<accession>A0A3S4D9K2</accession>
<dbReference type="InterPro" id="IPR006094">
    <property type="entry name" value="Oxid_FAD_bind_N"/>
</dbReference>
<feature type="domain" description="FAD-binding PCMH-type" evidence="5">
    <location>
        <begin position="40"/>
        <end position="212"/>
    </location>
</feature>
<reference evidence="6 7" key="1">
    <citation type="submission" date="2018-04" db="EMBL/GenBank/DDBJ databases">
        <authorList>
            <person name="Huttner S."/>
            <person name="Dainat J."/>
        </authorList>
    </citation>
    <scope>NUCLEOTIDE SEQUENCE [LARGE SCALE GENOMIC DNA]</scope>
</reference>
<protein>
    <submittedName>
        <fullName evidence="6">5265f1f4-130b-4917-a3bd-7367a864d0ad</fullName>
    </submittedName>
</protein>
<dbReference type="Gene3D" id="3.30.465.10">
    <property type="match status" value="1"/>
</dbReference>
<evidence type="ECO:0000313" key="6">
    <source>
        <dbReference type="EMBL" id="SPQ26471.1"/>
    </source>
</evidence>
<comment type="similarity">
    <text evidence="1">Belongs to the oxygen-dependent FAD-linked oxidoreductase family.</text>
</comment>
<evidence type="ECO:0000256" key="1">
    <source>
        <dbReference type="ARBA" id="ARBA00005466"/>
    </source>
</evidence>
<evidence type="ECO:0000259" key="5">
    <source>
        <dbReference type="PROSITE" id="PS51387"/>
    </source>
</evidence>
<dbReference type="EMBL" id="OUUZ01000018">
    <property type="protein sequence ID" value="SPQ26471.1"/>
    <property type="molecule type" value="Genomic_DNA"/>
</dbReference>
<dbReference type="GO" id="GO:0016491">
    <property type="term" value="F:oxidoreductase activity"/>
    <property type="evidence" value="ECO:0007669"/>
    <property type="project" value="UniProtKB-KW"/>
</dbReference>
<dbReference type="PROSITE" id="PS51387">
    <property type="entry name" value="FAD_PCMH"/>
    <property type="match status" value="1"/>
</dbReference>
<dbReference type="GO" id="GO:0071949">
    <property type="term" value="F:FAD binding"/>
    <property type="evidence" value="ECO:0007669"/>
    <property type="project" value="InterPro"/>
</dbReference>
<dbReference type="AlphaFoldDB" id="A0A3S4D9K2"/>
<sequence>MKFLWTVCTRLQHELGSKVSSPGQPAYNATEDSYWSLQEAGLKPGCILHPSTAQDVARAFSIIGTVAGCNFAIKGQGHAPGAGFANIDGGVTIDMSGLNSTVLNADHSVASVGAGASWLQVYRYLDPFNISVAGGRNGLVGVGGLTVGGGISHFSPRVGWACDNVVNFEVVLANGTLTNANATCNSDLYRALKGGSNNFAVVTRFDLATFPQGDLSVASFANSASQRGAVFQAFTNIVSSPDFDVYTSLVAGFLYNSTSKAWLISNSAVYTRPVLNPPVFAELAAVPSISNSSQITSLASLADEAATPPLNWLFATATFKPSVEFMQEIFDILNSTFYSFNPEGGVVWDIAFEPLPSVMLSYAAKTGGNVLGVQSEDGNGYIMLLSALWPNSASNAAVEQVSRQALAAIEARAKAEGLLRGFQYLNYAAPYQTPIASYGAENLEFLREVSRKYDPLQVFQKRVPGGFKL</sequence>
<proteinExistence type="inferred from homology"/>
<evidence type="ECO:0000256" key="3">
    <source>
        <dbReference type="ARBA" id="ARBA00022827"/>
    </source>
</evidence>
<keyword evidence="4" id="KW-0560">Oxidoreductase</keyword>